<evidence type="ECO:0000313" key="2">
    <source>
        <dbReference type="EMBL" id="RIJ41989.1"/>
    </source>
</evidence>
<evidence type="ECO:0000256" key="1">
    <source>
        <dbReference type="SAM" id="SignalP"/>
    </source>
</evidence>
<protein>
    <submittedName>
        <fullName evidence="2">Uncharacterized protein</fullName>
    </submittedName>
</protein>
<comment type="caution">
    <text evidence="2">The sequence shown here is derived from an EMBL/GenBank/DDBJ whole genome shotgun (WGS) entry which is preliminary data.</text>
</comment>
<keyword evidence="1" id="KW-0732">Signal</keyword>
<accession>A0A399SGP5</accession>
<sequence length="148" mass="16516">MKKVLVMACMMFGSTFAAKASGDKSSKAIANARAKHMSDQMIRDLRLNNYQSRKLRDINQQVAEQITAIEEQYAGNPAKIEELCKGVCAKRDSYLENVLSTVQYNSYFGDRKDYDAEDKKFVAQTLRGEESEGIAINAESDQATVSVN</sequence>
<dbReference type="AlphaFoldDB" id="A0A399SGP5"/>
<organism evidence="2 3">
    <name type="scientific">Pontibacter oryzae</name>
    <dbReference type="NCBI Taxonomy" id="2304593"/>
    <lineage>
        <taxon>Bacteria</taxon>
        <taxon>Pseudomonadati</taxon>
        <taxon>Bacteroidota</taxon>
        <taxon>Cytophagia</taxon>
        <taxon>Cytophagales</taxon>
        <taxon>Hymenobacteraceae</taxon>
        <taxon>Pontibacter</taxon>
    </lineage>
</organism>
<name>A0A399SGP5_9BACT</name>
<feature type="chain" id="PRO_5017486513" evidence="1">
    <location>
        <begin position="21"/>
        <end position="148"/>
    </location>
</feature>
<dbReference type="OrthoDB" id="893112at2"/>
<feature type="signal peptide" evidence="1">
    <location>
        <begin position="1"/>
        <end position="20"/>
    </location>
</feature>
<dbReference type="EMBL" id="QWGE01000002">
    <property type="protein sequence ID" value="RIJ41989.1"/>
    <property type="molecule type" value="Genomic_DNA"/>
</dbReference>
<reference evidence="3" key="1">
    <citation type="submission" date="2018-08" db="EMBL/GenBank/DDBJ databases">
        <title>Mucilaginibacter sp. MYSH2.</title>
        <authorList>
            <person name="Seo T."/>
        </authorList>
    </citation>
    <scope>NUCLEOTIDE SEQUENCE [LARGE SCALE GENOMIC DNA]</scope>
    <source>
        <strain evidence="3">KIRAN</strain>
    </source>
</reference>
<keyword evidence="3" id="KW-1185">Reference proteome</keyword>
<gene>
    <name evidence="2" type="ORF">D1627_08290</name>
</gene>
<evidence type="ECO:0000313" key="3">
    <source>
        <dbReference type="Proteomes" id="UP000266005"/>
    </source>
</evidence>
<dbReference type="RefSeq" id="WP_119431733.1">
    <property type="nucleotide sequence ID" value="NZ_QWGE01000002.1"/>
</dbReference>
<proteinExistence type="predicted"/>
<dbReference type="Proteomes" id="UP000266005">
    <property type="component" value="Unassembled WGS sequence"/>
</dbReference>